<dbReference type="RefSeq" id="WP_407049267.1">
    <property type="nucleotide sequence ID" value="NZ_CP158568.1"/>
</dbReference>
<organism evidence="14">
    <name type="scientific">Methyloraptor flagellatus</name>
    <dbReference type="NCBI Taxonomy" id="3162530"/>
    <lineage>
        <taxon>Bacteria</taxon>
        <taxon>Pseudomonadati</taxon>
        <taxon>Pseudomonadota</taxon>
        <taxon>Alphaproteobacteria</taxon>
        <taxon>Hyphomicrobiales</taxon>
        <taxon>Ancalomicrobiaceae</taxon>
        <taxon>Methyloraptor</taxon>
    </lineage>
</organism>
<evidence type="ECO:0000256" key="9">
    <source>
        <dbReference type="ARBA" id="ARBA00023136"/>
    </source>
</evidence>
<evidence type="ECO:0000256" key="6">
    <source>
        <dbReference type="ARBA" id="ARBA00022960"/>
    </source>
</evidence>
<dbReference type="AlphaFoldDB" id="A0AAU7XBC3"/>
<evidence type="ECO:0000259" key="13">
    <source>
        <dbReference type="Pfam" id="PF00912"/>
    </source>
</evidence>
<dbReference type="PANTHER" id="PTHR30400">
    <property type="entry name" value="MONOFUNCTIONAL BIOSYNTHETIC PEPTIDOGLYCAN TRANSGLYCOSYLASE"/>
    <property type="match status" value="1"/>
</dbReference>
<feature type="transmembrane region" description="Helical" evidence="11">
    <location>
        <begin position="35"/>
        <end position="57"/>
    </location>
</feature>
<dbReference type="InterPro" id="IPR023346">
    <property type="entry name" value="Lysozyme-like_dom_sf"/>
</dbReference>
<dbReference type="GO" id="GO:0005886">
    <property type="term" value="C:plasma membrane"/>
    <property type="evidence" value="ECO:0007669"/>
    <property type="project" value="UniProtKB-SubCell"/>
</dbReference>
<evidence type="ECO:0000256" key="10">
    <source>
        <dbReference type="ARBA" id="ARBA00023316"/>
    </source>
</evidence>
<evidence type="ECO:0000256" key="4">
    <source>
        <dbReference type="ARBA" id="ARBA00022679"/>
    </source>
</evidence>
<comment type="similarity">
    <text evidence="11">Belongs to the glycosyltransferase 51 family.</text>
</comment>
<name>A0AAU7XBC3_9HYPH</name>
<reference evidence="14" key="1">
    <citation type="submission" date="2024-06" db="EMBL/GenBank/DDBJ databases">
        <title>Methylostella associata gen. nov., sp. nov., a novel Ancalomicrobiaceae-affiliated facultatively methylotrophic bacteria that feed on methanotrophs of the genus Methylococcus.</title>
        <authorList>
            <person name="Saltykova V."/>
            <person name="Danilova O.V."/>
            <person name="Oshkin I.Y."/>
            <person name="Belova S.E."/>
            <person name="Pimenov N.V."/>
            <person name="Dedysh S.N."/>
        </authorList>
    </citation>
    <scope>NUCLEOTIDE SEQUENCE</scope>
    <source>
        <strain evidence="14">S20</strain>
    </source>
</reference>
<dbReference type="Gene3D" id="1.10.3810.10">
    <property type="entry name" value="Biosynthetic peptidoglycan transglycosylase-like"/>
    <property type="match status" value="1"/>
</dbReference>
<comment type="pathway">
    <text evidence="11">Cell wall biogenesis; peptidoglycan biosynthesis.</text>
</comment>
<keyword evidence="10 11" id="KW-0961">Cell wall biogenesis/degradation</keyword>
<dbReference type="PANTHER" id="PTHR30400:SF0">
    <property type="entry name" value="BIOSYNTHETIC PEPTIDOGLYCAN TRANSGLYCOSYLASE"/>
    <property type="match status" value="1"/>
</dbReference>
<dbReference type="InterPro" id="IPR001264">
    <property type="entry name" value="Glyco_trans_51"/>
</dbReference>
<evidence type="ECO:0000256" key="7">
    <source>
        <dbReference type="ARBA" id="ARBA00022984"/>
    </source>
</evidence>
<keyword evidence="9 11" id="KW-0472">Membrane</keyword>
<evidence type="ECO:0000256" key="12">
    <source>
        <dbReference type="SAM" id="MobiDB-lite"/>
    </source>
</evidence>
<comment type="subcellular location">
    <subcellularLocation>
        <location evidence="11">Cell inner membrane</location>
        <topology evidence="11">Single-pass membrane protein</topology>
    </subcellularLocation>
</comment>
<dbReference type="GO" id="GO:0008955">
    <property type="term" value="F:peptidoglycan glycosyltransferase activity"/>
    <property type="evidence" value="ECO:0007669"/>
    <property type="project" value="UniProtKB-UniRule"/>
</dbReference>
<evidence type="ECO:0000256" key="2">
    <source>
        <dbReference type="ARBA" id="ARBA00022519"/>
    </source>
</evidence>
<accession>A0AAU7XBC3</accession>
<keyword evidence="3 11" id="KW-0328">Glycosyltransferase</keyword>
<dbReference type="InterPro" id="IPR011812">
    <property type="entry name" value="Pep_trsgly"/>
</dbReference>
<keyword evidence="8 11" id="KW-1133">Transmembrane helix</keyword>
<proteinExistence type="inferred from homology"/>
<evidence type="ECO:0000256" key="5">
    <source>
        <dbReference type="ARBA" id="ARBA00022692"/>
    </source>
</evidence>
<comment type="function">
    <text evidence="11">Peptidoglycan polymerase that catalyzes glycan chain elongation from lipid-linked precursors.</text>
</comment>
<keyword evidence="2 11" id="KW-0997">Cell inner membrane</keyword>
<evidence type="ECO:0000256" key="3">
    <source>
        <dbReference type="ARBA" id="ARBA00022676"/>
    </source>
</evidence>
<protein>
    <recommendedName>
        <fullName evidence="11">Biosynthetic peptidoglycan transglycosylase</fullName>
        <ecNumber evidence="11">2.4.99.28</ecNumber>
    </recommendedName>
    <alternativeName>
        <fullName evidence="11">Glycan polymerase</fullName>
    </alternativeName>
    <alternativeName>
        <fullName evidence="11">Peptidoglycan glycosyltransferase MtgA</fullName>
        <shortName evidence="11">PGT</shortName>
    </alternativeName>
</protein>
<dbReference type="GO" id="GO:0009252">
    <property type="term" value="P:peptidoglycan biosynthetic process"/>
    <property type="evidence" value="ECO:0007669"/>
    <property type="project" value="UniProtKB-UniRule"/>
</dbReference>
<dbReference type="EC" id="2.4.99.28" evidence="11"/>
<dbReference type="NCBIfam" id="TIGR02070">
    <property type="entry name" value="mono_pep_trsgly"/>
    <property type="match status" value="1"/>
</dbReference>
<keyword evidence="7 11" id="KW-0573">Peptidoglycan synthesis</keyword>
<dbReference type="SUPFAM" id="SSF53955">
    <property type="entry name" value="Lysozyme-like"/>
    <property type="match status" value="1"/>
</dbReference>
<evidence type="ECO:0000256" key="1">
    <source>
        <dbReference type="ARBA" id="ARBA00022475"/>
    </source>
</evidence>
<dbReference type="HAMAP" id="MF_00766">
    <property type="entry name" value="PGT_MtgA"/>
    <property type="match status" value="1"/>
</dbReference>
<dbReference type="GO" id="GO:0008360">
    <property type="term" value="P:regulation of cell shape"/>
    <property type="evidence" value="ECO:0007669"/>
    <property type="project" value="UniProtKB-KW"/>
</dbReference>
<feature type="region of interest" description="Disordered" evidence="12">
    <location>
        <begin position="1"/>
        <end position="23"/>
    </location>
</feature>
<sequence>MDDAAKIPALKSGTSRAAPTARGSRRSRWRTAFRILRTLVIVVALLATVPFLGAVAYRGIDPPITSPILADRLSGEAIDQRWMPIGSISPHLIKAVVSSEDAAFCTHHGVDWDEMQEALSRAEKTGRGVRGASTITMQVAKNLFLWNSRSYVRKAIELPLAYWIDFVMPKRRVLEIYLNIAEWGPGIYGAEAAARRHFNKPAAALDRREAALLATSLPNPILRKPEKPSRRHRILAATIEGRMLAADAWTGCIFGAKTTRTTMR</sequence>
<dbReference type="Pfam" id="PF00912">
    <property type="entry name" value="Transgly"/>
    <property type="match status" value="1"/>
</dbReference>
<keyword evidence="6 11" id="KW-0133">Cell shape</keyword>
<dbReference type="InterPro" id="IPR036950">
    <property type="entry name" value="PBP_transglycosylase"/>
</dbReference>
<keyword evidence="5 11" id="KW-0812">Transmembrane</keyword>
<feature type="domain" description="Glycosyl transferase family 51" evidence="13">
    <location>
        <begin position="76"/>
        <end position="230"/>
    </location>
</feature>
<keyword evidence="4 11" id="KW-0808">Transferase</keyword>
<gene>
    <name evidence="11 14" type="primary">mtgA</name>
    <name evidence="14" type="ORF">ABS361_19350</name>
</gene>
<dbReference type="EMBL" id="CP158568">
    <property type="protein sequence ID" value="XBY44173.1"/>
    <property type="molecule type" value="Genomic_DNA"/>
</dbReference>
<comment type="catalytic activity">
    <reaction evidence="11">
        <text>[GlcNAc-(1-&gt;4)-Mur2Ac(oyl-L-Ala-gamma-D-Glu-L-Lys-D-Ala-D-Ala)](n)-di-trans,octa-cis-undecaprenyl diphosphate + beta-D-GlcNAc-(1-&gt;4)-Mur2Ac(oyl-L-Ala-gamma-D-Glu-L-Lys-D-Ala-D-Ala)-di-trans,octa-cis-undecaprenyl diphosphate = [GlcNAc-(1-&gt;4)-Mur2Ac(oyl-L-Ala-gamma-D-Glu-L-Lys-D-Ala-D-Ala)](n+1)-di-trans,octa-cis-undecaprenyl diphosphate + di-trans,octa-cis-undecaprenyl diphosphate + H(+)</text>
        <dbReference type="Rhea" id="RHEA:23708"/>
        <dbReference type="Rhea" id="RHEA-COMP:9602"/>
        <dbReference type="Rhea" id="RHEA-COMP:9603"/>
        <dbReference type="ChEBI" id="CHEBI:15378"/>
        <dbReference type="ChEBI" id="CHEBI:58405"/>
        <dbReference type="ChEBI" id="CHEBI:60033"/>
        <dbReference type="ChEBI" id="CHEBI:78435"/>
        <dbReference type="EC" id="2.4.99.28"/>
    </reaction>
</comment>
<dbReference type="GO" id="GO:0071555">
    <property type="term" value="P:cell wall organization"/>
    <property type="evidence" value="ECO:0007669"/>
    <property type="project" value="UniProtKB-KW"/>
</dbReference>
<keyword evidence="1 11" id="KW-1003">Cell membrane</keyword>
<evidence type="ECO:0000313" key="14">
    <source>
        <dbReference type="EMBL" id="XBY44173.1"/>
    </source>
</evidence>
<dbReference type="GO" id="GO:0009274">
    <property type="term" value="C:peptidoglycan-based cell wall"/>
    <property type="evidence" value="ECO:0007669"/>
    <property type="project" value="InterPro"/>
</dbReference>
<dbReference type="GO" id="GO:0016763">
    <property type="term" value="F:pentosyltransferase activity"/>
    <property type="evidence" value="ECO:0007669"/>
    <property type="project" value="InterPro"/>
</dbReference>
<dbReference type="KEGG" id="mflg:ABS361_19350"/>
<evidence type="ECO:0000256" key="11">
    <source>
        <dbReference type="HAMAP-Rule" id="MF_00766"/>
    </source>
</evidence>
<evidence type="ECO:0000256" key="8">
    <source>
        <dbReference type="ARBA" id="ARBA00022989"/>
    </source>
</evidence>